<dbReference type="SUPFAM" id="SSF54060">
    <property type="entry name" value="His-Me finger endonucleases"/>
    <property type="match status" value="1"/>
</dbReference>
<dbReference type="RefSeq" id="WP_345566388.1">
    <property type="nucleotide sequence ID" value="NZ_BAABDQ010000013.1"/>
</dbReference>
<dbReference type="Pfam" id="PF02945">
    <property type="entry name" value="Endonuclease_7"/>
    <property type="match status" value="1"/>
</dbReference>
<keyword evidence="2" id="KW-1185">Reference proteome</keyword>
<evidence type="ECO:0000313" key="1">
    <source>
        <dbReference type="EMBL" id="GAA3568558.1"/>
    </source>
</evidence>
<protein>
    <recommendedName>
        <fullName evidence="3">Recombination endonuclease VII</fullName>
    </recommendedName>
</protein>
<sequence length="145" mass="16786">MRSQGKDPDELERGTWNGNKTHCPWGHAYEEYGGTHRDGSRYCRPCRVATQRKAMYGLDRNEYDSMLERQANRCLTCRQEFAHDGTRTTAHVDHDHQTGQVRGILCQQCNKALGLLYENVETMQRMIDYVLLHRSQTRPADIAEA</sequence>
<dbReference type="EMBL" id="BAABDQ010000013">
    <property type="protein sequence ID" value="GAA3568558.1"/>
    <property type="molecule type" value="Genomic_DNA"/>
</dbReference>
<comment type="caution">
    <text evidence="1">The sequence shown here is derived from an EMBL/GenBank/DDBJ whole genome shotgun (WGS) entry which is preliminary data.</text>
</comment>
<name>A0ABP6XQT0_9ACTN</name>
<dbReference type="Proteomes" id="UP001500630">
    <property type="component" value="Unassembled WGS sequence"/>
</dbReference>
<proteinExistence type="predicted"/>
<evidence type="ECO:0008006" key="3">
    <source>
        <dbReference type="Google" id="ProtNLM"/>
    </source>
</evidence>
<organism evidence="1 2">
    <name type="scientific">Nonomuraea rosea</name>
    <dbReference type="NCBI Taxonomy" id="638574"/>
    <lineage>
        <taxon>Bacteria</taxon>
        <taxon>Bacillati</taxon>
        <taxon>Actinomycetota</taxon>
        <taxon>Actinomycetes</taxon>
        <taxon>Streptosporangiales</taxon>
        <taxon>Streptosporangiaceae</taxon>
        <taxon>Nonomuraea</taxon>
    </lineage>
</organism>
<gene>
    <name evidence="1" type="ORF">GCM10022419_056680</name>
</gene>
<dbReference type="InterPro" id="IPR038563">
    <property type="entry name" value="Endonuclease_7_sf"/>
</dbReference>
<reference evidence="2" key="1">
    <citation type="journal article" date="2019" name="Int. J. Syst. Evol. Microbiol.">
        <title>The Global Catalogue of Microorganisms (GCM) 10K type strain sequencing project: providing services to taxonomists for standard genome sequencing and annotation.</title>
        <authorList>
            <consortium name="The Broad Institute Genomics Platform"/>
            <consortium name="The Broad Institute Genome Sequencing Center for Infectious Disease"/>
            <person name="Wu L."/>
            <person name="Ma J."/>
        </authorList>
    </citation>
    <scope>NUCLEOTIDE SEQUENCE [LARGE SCALE GENOMIC DNA]</scope>
    <source>
        <strain evidence="2">JCM 17326</strain>
    </source>
</reference>
<evidence type="ECO:0000313" key="2">
    <source>
        <dbReference type="Proteomes" id="UP001500630"/>
    </source>
</evidence>
<dbReference type="Gene3D" id="3.40.1800.10">
    <property type="entry name" value="His-Me finger endonucleases"/>
    <property type="match status" value="1"/>
</dbReference>
<dbReference type="InterPro" id="IPR044925">
    <property type="entry name" value="His-Me_finger_sf"/>
</dbReference>
<dbReference type="InterPro" id="IPR004211">
    <property type="entry name" value="Endonuclease_7"/>
</dbReference>
<accession>A0ABP6XQT0</accession>